<reference evidence="1" key="2">
    <citation type="submission" date="2021-12" db="EMBL/GenBank/DDBJ databases">
        <title>Resequencing data analysis of finger millet.</title>
        <authorList>
            <person name="Hatakeyama M."/>
            <person name="Aluri S."/>
            <person name="Balachadran M.T."/>
            <person name="Sivarajan S.R."/>
            <person name="Poveda L."/>
            <person name="Shimizu-Inatsugi R."/>
            <person name="Schlapbach R."/>
            <person name="Sreeman S.M."/>
            <person name="Shimizu K.K."/>
        </authorList>
    </citation>
    <scope>NUCLEOTIDE SEQUENCE</scope>
</reference>
<dbReference type="Pfam" id="PF00702">
    <property type="entry name" value="Hydrolase"/>
    <property type="match status" value="1"/>
</dbReference>
<dbReference type="GO" id="GO:0016787">
    <property type="term" value="F:hydrolase activity"/>
    <property type="evidence" value="ECO:0007669"/>
    <property type="project" value="InterPro"/>
</dbReference>
<dbReference type="SFLD" id="SFLDS00003">
    <property type="entry name" value="Haloacid_Dehalogenase"/>
    <property type="match status" value="1"/>
</dbReference>
<keyword evidence="2" id="KW-1185">Reference proteome</keyword>
<dbReference type="SUPFAM" id="SSF56784">
    <property type="entry name" value="HAD-like"/>
    <property type="match status" value="1"/>
</dbReference>
<comment type="caution">
    <text evidence="1">The sequence shown here is derived from an EMBL/GenBank/DDBJ whole genome shotgun (WGS) entry which is preliminary data.</text>
</comment>
<dbReference type="InterPro" id="IPR023214">
    <property type="entry name" value="HAD_sf"/>
</dbReference>
<dbReference type="InterPro" id="IPR023198">
    <property type="entry name" value="PGP-like_dom2"/>
</dbReference>
<dbReference type="NCBIfam" id="TIGR01509">
    <property type="entry name" value="HAD-SF-IA-v3"/>
    <property type="match status" value="1"/>
</dbReference>
<dbReference type="Proteomes" id="UP001054889">
    <property type="component" value="Unassembled WGS sequence"/>
</dbReference>
<accession>A0AAV5D0D6</accession>
<dbReference type="PANTHER" id="PTHR42896">
    <property type="entry name" value="XYLULOSE-1,5-BISPHOSPHATE (XUBP) PHOSPHATASE"/>
    <property type="match status" value="1"/>
</dbReference>
<dbReference type="Gene3D" id="1.10.150.240">
    <property type="entry name" value="Putative phosphatase, domain 2"/>
    <property type="match status" value="1"/>
</dbReference>
<proteinExistence type="predicted"/>
<organism evidence="1 2">
    <name type="scientific">Eleusine coracana subsp. coracana</name>
    <dbReference type="NCBI Taxonomy" id="191504"/>
    <lineage>
        <taxon>Eukaryota</taxon>
        <taxon>Viridiplantae</taxon>
        <taxon>Streptophyta</taxon>
        <taxon>Embryophyta</taxon>
        <taxon>Tracheophyta</taxon>
        <taxon>Spermatophyta</taxon>
        <taxon>Magnoliopsida</taxon>
        <taxon>Liliopsida</taxon>
        <taxon>Poales</taxon>
        <taxon>Poaceae</taxon>
        <taxon>PACMAD clade</taxon>
        <taxon>Chloridoideae</taxon>
        <taxon>Cynodonteae</taxon>
        <taxon>Eleusininae</taxon>
        <taxon>Eleusine</taxon>
    </lineage>
</organism>
<dbReference type="Gene3D" id="3.40.50.1000">
    <property type="entry name" value="HAD superfamily/HAD-like"/>
    <property type="match status" value="1"/>
</dbReference>
<protein>
    <recommendedName>
        <fullName evidence="3">Haloacid dehalogenase-like hydrolase domain-containing protein</fullName>
    </recommendedName>
</protein>
<dbReference type="InterPro" id="IPR044999">
    <property type="entry name" value="CbbY-like"/>
</dbReference>
<dbReference type="InterPro" id="IPR036412">
    <property type="entry name" value="HAD-like_sf"/>
</dbReference>
<dbReference type="SFLD" id="SFLDG01129">
    <property type="entry name" value="C1.5:_HAD__Beta-PGM__Phosphata"/>
    <property type="match status" value="1"/>
</dbReference>
<dbReference type="PANTHER" id="PTHR42896:SF4">
    <property type="entry name" value="OS08G0485900 PROTEIN"/>
    <property type="match status" value="1"/>
</dbReference>
<gene>
    <name evidence="1" type="primary">ga21326</name>
    <name evidence="1" type="ORF">PR202_ga21326</name>
</gene>
<dbReference type="EMBL" id="BQKI01000010">
    <property type="protein sequence ID" value="GJN03841.1"/>
    <property type="molecule type" value="Genomic_DNA"/>
</dbReference>
<sequence length="328" mass="35649">MPMTTMPSTYLVLPTAGAGTAAVPARRRPIFGFRSPSRVPATRLRRASPLIVVASASAPAPPTSATSLDALIFDCDGVILESEHLHRQAYNDAFAHFGVRCALDSADPLYWDEAFYDELQNQIGGGKPKMRWYFGENGWPFSKIFETPPSSDSDKEKLIDIIQDWKTERYKEIIKSGTVEPRPGVLRLMGEAKGAGIKLAVCSAATKSSVIMCLENLIGLERFNGLDCFLAGDDVKLKKPDPTIYITAAEDSTFSTQKLGVDSKNCLVVEDSVIGLLAAKGAGMSCIITYTNSTANQDFKDAIATYPDLSNVRLEDLKLLIQKSLVTG</sequence>
<evidence type="ECO:0000313" key="1">
    <source>
        <dbReference type="EMBL" id="GJN03841.1"/>
    </source>
</evidence>
<dbReference type="CDD" id="cd07528">
    <property type="entry name" value="HAD_CbbY-like"/>
    <property type="match status" value="1"/>
</dbReference>
<evidence type="ECO:0000313" key="2">
    <source>
        <dbReference type="Proteomes" id="UP001054889"/>
    </source>
</evidence>
<reference evidence="1" key="1">
    <citation type="journal article" date="2018" name="DNA Res.">
        <title>Multiple hybrid de novo genome assembly of finger millet, an orphan allotetraploid crop.</title>
        <authorList>
            <person name="Hatakeyama M."/>
            <person name="Aluri S."/>
            <person name="Balachadran M.T."/>
            <person name="Sivarajan S.R."/>
            <person name="Patrignani A."/>
            <person name="Gruter S."/>
            <person name="Poveda L."/>
            <person name="Shimizu-Inatsugi R."/>
            <person name="Baeten J."/>
            <person name="Francoijs K.J."/>
            <person name="Nataraja K.N."/>
            <person name="Reddy Y.A.N."/>
            <person name="Phadnis S."/>
            <person name="Ravikumar R.L."/>
            <person name="Schlapbach R."/>
            <person name="Sreeman S.M."/>
            <person name="Shimizu K.K."/>
        </authorList>
    </citation>
    <scope>NUCLEOTIDE SEQUENCE</scope>
</reference>
<dbReference type="AlphaFoldDB" id="A0AAV5D0D6"/>
<dbReference type="InterPro" id="IPR006439">
    <property type="entry name" value="HAD-SF_hydro_IA"/>
</dbReference>
<evidence type="ECO:0008006" key="3">
    <source>
        <dbReference type="Google" id="ProtNLM"/>
    </source>
</evidence>
<name>A0AAV5D0D6_ELECO</name>